<proteinExistence type="predicted"/>
<dbReference type="Proteomes" id="UP000034087">
    <property type="component" value="Unassembled WGS sequence"/>
</dbReference>
<gene>
    <name evidence="2" type="ORF">UW53_C0010G0042</name>
</gene>
<dbReference type="AlphaFoldDB" id="A0A0G1KTH5"/>
<comment type="caution">
    <text evidence="2">The sequence shown here is derived from an EMBL/GenBank/DDBJ whole genome shotgun (WGS) entry which is preliminary data.</text>
</comment>
<dbReference type="EMBL" id="LCIR01000010">
    <property type="protein sequence ID" value="KKT59632.1"/>
    <property type="molecule type" value="Genomic_DNA"/>
</dbReference>
<evidence type="ECO:0000313" key="2">
    <source>
        <dbReference type="EMBL" id="KKT59632.1"/>
    </source>
</evidence>
<reference evidence="2 3" key="1">
    <citation type="journal article" date="2015" name="Nature">
        <title>rRNA introns, odd ribosomes, and small enigmatic genomes across a large radiation of phyla.</title>
        <authorList>
            <person name="Brown C.T."/>
            <person name="Hug L.A."/>
            <person name="Thomas B.C."/>
            <person name="Sharon I."/>
            <person name="Castelle C.J."/>
            <person name="Singh A."/>
            <person name="Wilkins M.J."/>
            <person name="Williams K.H."/>
            <person name="Banfield J.F."/>
        </authorList>
    </citation>
    <scope>NUCLEOTIDE SEQUENCE [LARGE SCALE GENOMIC DNA]</scope>
</reference>
<name>A0A0G1KTH5_9BACT</name>
<accession>A0A0G1KTH5</accession>
<sequence>MTEVLTVLKDCNCAHIEGYLNNNAAKNSIRPRENEPEGGVGGRNSGMFCEPTSRAASQSAGGGYCGKQHKRGMGA</sequence>
<protein>
    <submittedName>
        <fullName evidence="2">Uncharacterized protein</fullName>
    </submittedName>
</protein>
<evidence type="ECO:0000256" key="1">
    <source>
        <dbReference type="SAM" id="MobiDB-lite"/>
    </source>
</evidence>
<evidence type="ECO:0000313" key="3">
    <source>
        <dbReference type="Proteomes" id="UP000034087"/>
    </source>
</evidence>
<organism evidence="2 3">
    <name type="scientific">Candidatus Giovannonibacteria bacterium GW2011_GWA1_44_25</name>
    <dbReference type="NCBI Taxonomy" id="1618645"/>
    <lineage>
        <taxon>Bacteria</taxon>
        <taxon>Candidatus Giovannoniibacteriota</taxon>
    </lineage>
</organism>
<feature type="region of interest" description="Disordered" evidence="1">
    <location>
        <begin position="27"/>
        <end position="75"/>
    </location>
</feature>